<dbReference type="Proteomes" id="UP001260773">
    <property type="component" value="Unassembled WGS sequence"/>
</dbReference>
<sequence length="156" mass="17905">MKKYRVGFTAGTFDMFHVGHLNLLKSAKEQCDYLIVGVNKDSLVKIYKKKAPLIEETQRLEIVKNICHVDEVHLMDTLDKSSAWNNFGFDVVFIGSDYKNSSRYKKEEANMNELGVNIVYIPYTVGVSSTLLAKRIIKNEITSEFYQNEIEQAKRG</sequence>
<dbReference type="NCBIfam" id="TIGR00125">
    <property type="entry name" value="cyt_tran_rel"/>
    <property type="match status" value="1"/>
</dbReference>
<dbReference type="InterPro" id="IPR050385">
    <property type="entry name" value="Archaeal_FAD_synthase"/>
</dbReference>
<evidence type="ECO:0000256" key="2">
    <source>
        <dbReference type="ARBA" id="ARBA00022695"/>
    </source>
</evidence>
<reference evidence="4" key="1">
    <citation type="submission" date="2023-03" db="EMBL/GenBank/DDBJ databases">
        <authorList>
            <person name="Shen W."/>
            <person name="Cai J."/>
        </authorList>
    </citation>
    <scope>NUCLEOTIDE SEQUENCE</scope>
    <source>
        <strain evidence="4">P33-2</strain>
    </source>
</reference>
<proteinExistence type="predicted"/>
<dbReference type="AlphaFoldDB" id="A0AAW8RUD5"/>
<accession>A0AAW8RUD5</accession>
<dbReference type="PANTHER" id="PTHR43793:SF1">
    <property type="entry name" value="FAD SYNTHASE"/>
    <property type="match status" value="1"/>
</dbReference>
<dbReference type="SUPFAM" id="SSF52374">
    <property type="entry name" value="Nucleotidylyl transferase"/>
    <property type="match status" value="1"/>
</dbReference>
<dbReference type="GO" id="GO:0016779">
    <property type="term" value="F:nucleotidyltransferase activity"/>
    <property type="evidence" value="ECO:0007669"/>
    <property type="project" value="UniProtKB-KW"/>
</dbReference>
<evidence type="ECO:0000259" key="3">
    <source>
        <dbReference type="Pfam" id="PF01467"/>
    </source>
</evidence>
<evidence type="ECO:0000256" key="1">
    <source>
        <dbReference type="ARBA" id="ARBA00022679"/>
    </source>
</evidence>
<feature type="domain" description="Cytidyltransferase-like" evidence="3">
    <location>
        <begin position="9"/>
        <end position="134"/>
    </location>
</feature>
<dbReference type="Gene3D" id="3.40.50.620">
    <property type="entry name" value="HUPs"/>
    <property type="match status" value="1"/>
</dbReference>
<dbReference type="Pfam" id="PF01467">
    <property type="entry name" value="CTP_transf_like"/>
    <property type="match status" value="1"/>
</dbReference>
<name>A0AAW8RUD5_ENTAV</name>
<keyword evidence="2 4" id="KW-0548">Nucleotidyltransferase</keyword>
<evidence type="ECO:0000313" key="5">
    <source>
        <dbReference type="Proteomes" id="UP001260773"/>
    </source>
</evidence>
<keyword evidence="1" id="KW-0808">Transferase</keyword>
<comment type="caution">
    <text evidence="4">The sequence shown here is derived from an EMBL/GenBank/DDBJ whole genome shotgun (WGS) entry which is preliminary data.</text>
</comment>
<protein>
    <submittedName>
        <fullName evidence="4">Adenylyltransferase/cytidyltransferase family protein</fullName>
    </submittedName>
</protein>
<organism evidence="4 5">
    <name type="scientific">Enterococcus avium</name>
    <name type="common">Streptococcus avium</name>
    <dbReference type="NCBI Taxonomy" id="33945"/>
    <lineage>
        <taxon>Bacteria</taxon>
        <taxon>Bacillati</taxon>
        <taxon>Bacillota</taxon>
        <taxon>Bacilli</taxon>
        <taxon>Lactobacillales</taxon>
        <taxon>Enterococcaceae</taxon>
        <taxon>Enterococcus</taxon>
    </lineage>
</organism>
<gene>
    <name evidence="4" type="ORF">P7D43_05920</name>
</gene>
<dbReference type="PANTHER" id="PTHR43793">
    <property type="entry name" value="FAD SYNTHASE"/>
    <property type="match status" value="1"/>
</dbReference>
<dbReference type="RefSeq" id="WP_311864968.1">
    <property type="nucleotide sequence ID" value="NZ_JARPWH010000014.1"/>
</dbReference>
<dbReference type="InterPro" id="IPR004821">
    <property type="entry name" value="Cyt_trans-like"/>
</dbReference>
<dbReference type="EMBL" id="JARPWH010000014">
    <property type="protein sequence ID" value="MDT2401901.1"/>
    <property type="molecule type" value="Genomic_DNA"/>
</dbReference>
<dbReference type="InterPro" id="IPR014729">
    <property type="entry name" value="Rossmann-like_a/b/a_fold"/>
</dbReference>
<evidence type="ECO:0000313" key="4">
    <source>
        <dbReference type="EMBL" id="MDT2401901.1"/>
    </source>
</evidence>